<keyword evidence="5 7" id="KW-0687">Ribonucleoprotein</keyword>
<evidence type="ECO:0000256" key="1">
    <source>
        <dbReference type="ARBA" id="ARBA00007116"/>
    </source>
</evidence>
<comment type="caution">
    <text evidence="9">The sequence shown here is derived from an EMBL/GenBank/DDBJ whole genome shotgun (WGS) entry which is preliminary data.</text>
</comment>
<keyword evidence="4 7" id="KW-0689">Ribosomal protein</keyword>
<evidence type="ECO:0000313" key="10">
    <source>
        <dbReference type="Proteomes" id="UP000587760"/>
    </source>
</evidence>
<evidence type="ECO:0000256" key="5">
    <source>
        <dbReference type="ARBA" id="ARBA00023274"/>
    </source>
</evidence>
<organism evidence="9 10">
    <name type="scientific">Spirochaeta isovalerica</name>
    <dbReference type="NCBI Taxonomy" id="150"/>
    <lineage>
        <taxon>Bacteria</taxon>
        <taxon>Pseudomonadati</taxon>
        <taxon>Spirochaetota</taxon>
        <taxon>Spirochaetia</taxon>
        <taxon>Spirochaetales</taxon>
        <taxon>Spirochaetaceae</taxon>
        <taxon>Spirochaeta</taxon>
    </lineage>
</organism>
<keyword evidence="3 7" id="KW-0694">RNA-binding</keyword>
<evidence type="ECO:0000313" key="9">
    <source>
        <dbReference type="EMBL" id="MBB6482222.1"/>
    </source>
</evidence>
<proteinExistence type="inferred from homology"/>
<sequence>MKRVDEKNRKRLQRKKRVRKNISGTSAKPRMSVFRSNKYLSVQVIDDIAGKTLSSASTLEAELKGTKNTVEGGEKLGKVIGERLKAAKISTVVFDRNGYKYHGVVKAIADGARSVGIEL</sequence>
<dbReference type="PANTHER" id="PTHR12899:SF3">
    <property type="entry name" value="LARGE RIBOSOMAL SUBUNIT PROTEIN UL18M"/>
    <property type="match status" value="1"/>
</dbReference>
<dbReference type="InterPro" id="IPR005484">
    <property type="entry name" value="Ribosomal_uL18_bac/plant/anim"/>
</dbReference>
<dbReference type="HAMAP" id="MF_01337_B">
    <property type="entry name" value="Ribosomal_uL18_B"/>
    <property type="match status" value="1"/>
</dbReference>
<dbReference type="Gene3D" id="3.30.420.100">
    <property type="match status" value="1"/>
</dbReference>
<comment type="function">
    <text evidence="7">This is one of the proteins that bind and probably mediate the attachment of the 5S RNA into the large ribosomal subunit, where it forms part of the central protuberance.</text>
</comment>
<evidence type="ECO:0000256" key="2">
    <source>
        <dbReference type="ARBA" id="ARBA00022730"/>
    </source>
</evidence>
<evidence type="ECO:0000256" key="6">
    <source>
        <dbReference type="ARBA" id="ARBA00035197"/>
    </source>
</evidence>
<gene>
    <name evidence="7" type="primary">rplR</name>
    <name evidence="9" type="ORF">HNR50_003911</name>
</gene>
<keyword evidence="10" id="KW-1185">Reference proteome</keyword>
<evidence type="ECO:0000256" key="8">
    <source>
        <dbReference type="SAM" id="MobiDB-lite"/>
    </source>
</evidence>
<evidence type="ECO:0000256" key="7">
    <source>
        <dbReference type="HAMAP-Rule" id="MF_01337"/>
    </source>
</evidence>
<evidence type="ECO:0000256" key="3">
    <source>
        <dbReference type="ARBA" id="ARBA00022884"/>
    </source>
</evidence>
<feature type="compositionally biased region" description="Basic residues" evidence="8">
    <location>
        <begin position="9"/>
        <end position="20"/>
    </location>
</feature>
<name>A0A841RIU4_9SPIO</name>
<feature type="region of interest" description="Disordered" evidence="8">
    <location>
        <begin position="1"/>
        <end position="27"/>
    </location>
</feature>
<reference evidence="9 10" key="1">
    <citation type="submission" date="2020-08" db="EMBL/GenBank/DDBJ databases">
        <title>Genomic Encyclopedia of Type Strains, Phase IV (KMG-IV): sequencing the most valuable type-strain genomes for metagenomic binning, comparative biology and taxonomic classification.</title>
        <authorList>
            <person name="Goeker M."/>
        </authorList>
    </citation>
    <scope>NUCLEOTIDE SEQUENCE [LARGE SCALE GENOMIC DNA]</scope>
    <source>
        <strain evidence="9 10">DSM 2461</strain>
    </source>
</reference>
<dbReference type="GO" id="GO:0006412">
    <property type="term" value="P:translation"/>
    <property type="evidence" value="ECO:0007669"/>
    <property type="project" value="UniProtKB-UniRule"/>
</dbReference>
<dbReference type="PANTHER" id="PTHR12899">
    <property type="entry name" value="39S RIBOSOMAL PROTEIN L18, MITOCHONDRIAL"/>
    <property type="match status" value="1"/>
</dbReference>
<dbReference type="GO" id="GO:0022625">
    <property type="term" value="C:cytosolic large ribosomal subunit"/>
    <property type="evidence" value="ECO:0007669"/>
    <property type="project" value="TreeGrafter"/>
</dbReference>
<protein>
    <recommendedName>
        <fullName evidence="6 7">Large ribosomal subunit protein uL18</fullName>
    </recommendedName>
</protein>
<evidence type="ECO:0000256" key="4">
    <source>
        <dbReference type="ARBA" id="ARBA00022980"/>
    </source>
</evidence>
<dbReference type="NCBIfam" id="TIGR00060">
    <property type="entry name" value="L18_bact"/>
    <property type="match status" value="1"/>
</dbReference>
<keyword evidence="2 7" id="KW-0699">rRNA-binding</keyword>
<dbReference type="CDD" id="cd00432">
    <property type="entry name" value="Ribosomal_L18_L5e"/>
    <property type="match status" value="1"/>
</dbReference>
<dbReference type="GO" id="GO:0008097">
    <property type="term" value="F:5S rRNA binding"/>
    <property type="evidence" value="ECO:0007669"/>
    <property type="project" value="TreeGrafter"/>
</dbReference>
<dbReference type="EMBL" id="JACHGJ010000010">
    <property type="protein sequence ID" value="MBB6482222.1"/>
    <property type="molecule type" value="Genomic_DNA"/>
</dbReference>
<dbReference type="SUPFAM" id="SSF53137">
    <property type="entry name" value="Translational machinery components"/>
    <property type="match status" value="1"/>
</dbReference>
<accession>A0A841RIU4</accession>
<comment type="subunit">
    <text evidence="7">Part of the 50S ribosomal subunit; part of the 5S rRNA/L5/L18/L25 subcomplex. Contacts the 5S and 23S rRNAs.</text>
</comment>
<dbReference type="AlphaFoldDB" id="A0A841RIU4"/>
<dbReference type="FunFam" id="3.30.420.100:FF:000001">
    <property type="entry name" value="50S ribosomal protein L18"/>
    <property type="match status" value="1"/>
</dbReference>
<dbReference type="InterPro" id="IPR004389">
    <property type="entry name" value="Ribosomal_uL18_bac-type"/>
</dbReference>
<comment type="similarity">
    <text evidence="1 7">Belongs to the universal ribosomal protein uL18 family.</text>
</comment>
<dbReference type="Pfam" id="PF00861">
    <property type="entry name" value="Ribosomal_L18p"/>
    <property type="match status" value="1"/>
</dbReference>
<dbReference type="InterPro" id="IPR057268">
    <property type="entry name" value="Ribosomal_L18"/>
</dbReference>
<dbReference type="Proteomes" id="UP000587760">
    <property type="component" value="Unassembled WGS sequence"/>
</dbReference>
<dbReference type="GO" id="GO:0003735">
    <property type="term" value="F:structural constituent of ribosome"/>
    <property type="evidence" value="ECO:0007669"/>
    <property type="project" value="InterPro"/>
</dbReference>